<sequence>KCANILQSKGVQRGDRVLLYLPMVFQLPVAMLACARIGAVHVNVPGGMSAEGLAQRVALSGAELIITVDGFWRGTKLIKAKETVDRAIALCKERGHEVKLTLMISHLSPNPGTPPPEAHEQFIGRRPCYFLNAPFNPEQDEWWADNFCKASPVCDVEWMDAEDPLFISFHHDDKEDKLQAAVYTVGGFMLQAYSSFKHLFDYRQGDDDHDDINENIFLCLHDYSTITGLTYGVYGPLLNGATVLQFEGIGSHPDPGRIWAIIQNYQVEKVLLTPSEVRLAMGSDPSYISSWNKSSLRLIAVAGEPLSAPERKFLLAEIGSNSTPLIEVAVSPLAGGAVVSGFPGIFSSTVVPYFGVDLVLVDKKGKEIAGSGTGFLCTRQPLPGMVRYYYEDNSGEKFAKLFKRIPGKFVTEYVVARNNDGEYVILGKESDVLFIEDEFVSPGAVETTLMSHSAITDAAVVCVDGKFRALVTVDWGCKLEKEMAKELREIAINLLNGAHLEVQSTDVIPRNTHGAIARAALRRIIGQQSKESPAFDGSLYDLVDEAVVACEKLLENPNSLF</sequence>
<dbReference type="SUPFAM" id="SSF56801">
    <property type="entry name" value="Acetyl-CoA synthetase-like"/>
    <property type="match status" value="1"/>
</dbReference>
<proteinExistence type="predicted"/>
<reference evidence="5" key="1">
    <citation type="submission" date="2022-11" db="UniProtKB">
        <authorList>
            <consortium name="WormBaseParasite"/>
        </authorList>
    </citation>
    <scope>IDENTIFICATION</scope>
</reference>
<dbReference type="GO" id="GO:0003987">
    <property type="term" value="F:acetate-CoA ligase activity"/>
    <property type="evidence" value="ECO:0007669"/>
    <property type="project" value="UniProtKB-EC"/>
</dbReference>
<dbReference type="InterPro" id="IPR000873">
    <property type="entry name" value="AMP-dep_synth/lig_dom"/>
</dbReference>
<dbReference type="Gene3D" id="3.40.50.12780">
    <property type="entry name" value="N-terminal domain of ligase-like"/>
    <property type="match status" value="2"/>
</dbReference>
<dbReference type="Pfam" id="PF00501">
    <property type="entry name" value="AMP-binding"/>
    <property type="match status" value="2"/>
</dbReference>
<dbReference type="InterPro" id="IPR045851">
    <property type="entry name" value="AMP-bd_C_sf"/>
</dbReference>
<dbReference type="WBParaSite" id="PSAMB.scaffold2989size20180.g19924.t1">
    <property type="protein sequence ID" value="PSAMB.scaffold2989size20180.g19924.t1"/>
    <property type="gene ID" value="PSAMB.scaffold2989size20180.g19924"/>
</dbReference>
<organism evidence="4 5">
    <name type="scientific">Plectus sambesii</name>
    <dbReference type="NCBI Taxonomy" id="2011161"/>
    <lineage>
        <taxon>Eukaryota</taxon>
        <taxon>Metazoa</taxon>
        <taxon>Ecdysozoa</taxon>
        <taxon>Nematoda</taxon>
        <taxon>Chromadorea</taxon>
        <taxon>Plectida</taxon>
        <taxon>Plectina</taxon>
        <taxon>Plectoidea</taxon>
        <taxon>Plectidae</taxon>
        <taxon>Plectus</taxon>
    </lineage>
</organism>
<dbReference type="InterPro" id="IPR042099">
    <property type="entry name" value="ANL_N_sf"/>
</dbReference>
<dbReference type="AlphaFoldDB" id="A0A914W429"/>
<dbReference type="PANTHER" id="PTHR24095">
    <property type="entry name" value="ACETYL-COENZYME A SYNTHETASE"/>
    <property type="match status" value="1"/>
</dbReference>
<dbReference type="GO" id="GO:0006085">
    <property type="term" value="P:acetyl-CoA biosynthetic process"/>
    <property type="evidence" value="ECO:0007669"/>
    <property type="project" value="TreeGrafter"/>
</dbReference>
<evidence type="ECO:0000256" key="1">
    <source>
        <dbReference type="ARBA" id="ARBA00013275"/>
    </source>
</evidence>
<feature type="domain" description="AMP-dependent synthetase/ligase" evidence="3">
    <location>
        <begin position="207"/>
        <end position="390"/>
    </location>
</feature>
<feature type="domain" description="AMP-dependent synthetase/ligase" evidence="3">
    <location>
        <begin position="2"/>
        <end position="168"/>
    </location>
</feature>
<dbReference type="Gene3D" id="3.30.300.30">
    <property type="match status" value="1"/>
</dbReference>
<keyword evidence="2" id="KW-0812">Transmembrane</keyword>
<keyword evidence="4" id="KW-1185">Reference proteome</keyword>
<feature type="transmembrane region" description="Helical" evidence="2">
    <location>
        <begin position="17"/>
        <end position="39"/>
    </location>
</feature>
<evidence type="ECO:0000313" key="4">
    <source>
        <dbReference type="Proteomes" id="UP000887566"/>
    </source>
</evidence>
<dbReference type="EC" id="6.2.1.1" evidence="1"/>
<name>A0A914W429_9BILA</name>
<keyword evidence="2" id="KW-1133">Transmembrane helix</keyword>
<evidence type="ECO:0000259" key="3">
    <source>
        <dbReference type="Pfam" id="PF00501"/>
    </source>
</evidence>
<evidence type="ECO:0000256" key="2">
    <source>
        <dbReference type="SAM" id="Phobius"/>
    </source>
</evidence>
<dbReference type="Proteomes" id="UP000887566">
    <property type="component" value="Unplaced"/>
</dbReference>
<evidence type="ECO:0000313" key="5">
    <source>
        <dbReference type="WBParaSite" id="PSAMB.scaffold2989size20180.g19924.t1"/>
    </source>
</evidence>
<keyword evidence="2" id="KW-0472">Membrane</keyword>
<dbReference type="PANTHER" id="PTHR24095:SF14">
    <property type="entry name" value="ACETYL-COENZYME A SYNTHETASE 1"/>
    <property type="match status" value="1"/>
</dbReference>
<accession>A0A914W429</accession>
<protein>
    <recommendedName>
        <fullName evidence="1">acetate--CoA ligase</fullName>
        <ecNumber evidence="1">6.2.1.1</ecNumber>
    </recommendedName>
</protein>